<comment type="caution">
    <text evidence="2">The sequence shown here is derived from an EMBL/GenBank/DDBJ whole genome shotgun (WGS) entry which is preliminary data.</text>
</comment>
<reference evidence="2" key="1">
    <citation type="submission" date="2019-04" db="EMBL/GenBank/DDBJ databases">
        <title>Evolution of Biomass-Degrading Anaerobic Consortia Revealed by Metagenomics.</title>
        <authorList>
            <person name="Peng X."/>
        </authorList>
    </citation>
    <scope>NUCLEOTIDE SEQUENCE</scope>
    <source>
        <strain evidence="2">SIG14</strain>
    </source>
</reference>
<dbReference type="InterPro" id="IPR003497">
    <property type="entry name" value="BRO_N_domain"/>
</dbReference>
<dbReference type="Proteomes" id="UP000732619">
    <property type="component" value="Unassembled WGS sequence"/>
</dbReference>
<sequence length="274" mass="32008">MDEFEIKLFENQEIRRKWDAELEDYYYSIVDVISVLSKSNNPRRYWSDLKRKMKEQEGSQLYENIVQLKLKSSDGKFYKTDVANTKQLLRIIQSIPSPNAEPFKIWLAEVGKERIDEIKDPERAIERAIESYRRQGYSEEWISQRMRSIEVRKDLTGEWKNRGVKFGEYGILTNEVSKAWSGKTVPEYKKFKNLKGESLRDNMTNAELVFNMLAEVSTTELSRGTKPKNFEENKIVAREGGGIAGDARRKLERKSCRNIVSSRNAKCDKNVLDI</sequence>
<dbReference type="AlphaFoldDB" id="A0A8T3VP90"/>
<evidence type="ECO:0000313" key="3">
    <source>
        <dbReference type="Proteomes" id="UP000732619"/>
    </source>
</evidence>
<dbReference type="EMBL" id="SUTG01000003">
    <property type="protein sequence ID" value="MBE6511770.1"/>
    <property type="molecule type" value="Genomic_DNA"/>
</dbReference>
<accession>A0A8T3VP90</accession>
<name>A0A8T3VP90_METOL</name>
<evidence type="ECO:0000259" key="1">
    <source>
        <dbReference type="SMART" id="SM01040"/>
    </source>
</evidence>
<protein>
    <recommendedName>
        <fullName evidence="1">Bro-N domain-containing protein</fullName>
    </recommendedName>
</protein>
<organism evidence="2 3">
    <name type="scientific">Methanobrevibacter olleyae</name>
    <dbReference type="NCBI Taxonomy" id="294671"/>
    <lineage>
        <taxon>Archaea</taxon>
        <taxon>Methanobacteriati</taxon>
        <taxon>Methanobacteriota</taxon>
        <taxon>Methanomada group</taxon>
        <taxon>Methanobacteria</taxon>
        <taxon>Methanobacteriales</taxon>
        <taxon>Methanobacteriaceae</taxon>
        <taxon>Methanobrevibacter</taxon>
    </lineage>
</organism>
<evidence type="ECO:0000313" key="2">
    <source>
        <dbReference type="EMBL" id="MBE6511770.1"/>
    </source>
</evidence>
<feature type="domain" description="Bro-N" evidence="1">
    <location>
        <begin position="13"/>
        <end position="113"/>
    </location>
</feature>
<gene>
    <name evidence="2" type="ORF">E7Z75_01275</name>
</gene>
<dbReference type="Pfam" id="PF02498">
    <property type="entry name" value="Bro-N"/>
    <property type="match status" value="1"/>
</dbReference>
<proteinExistence type="predicted"/>
<dbReference type="SMART" id="SM01040">
    <property type="entry name" value="Bro-N"/>
    <property type="match status" value="1"/>
</dbReference>